<feature type="region of interest" description="Disordered" evidence="1">
    <location>
        <begin position="394"/>
        <end position="480"/>
    </location>
</feature>
<protein>
    <recommendedName>
        <fullName evidence="2">DUF222 domain-containing protein</fullName>
    </recommendedName>
</protein>
<evidence type="ECO:0000259" key="2">
    <source>
        <dbReference type="Pfam" id="PF02720"/>
    </source>
</evidence>
<evidence type="ECO:0000313" key="4">
    <source>
        <dbReference type="Proteomes" id="UP000035034"/>
    </source>
</evidence>
<dbReference type="InterPro" id="IPR003870">
    <property type="entry name" value="DUF222"/>
</dbReference>
<evidence type="ECO:0000256" key="1">
    <source>
        <dbReference type="SAM" id="MobiDB-lite"/>
    </source>
</evidence>
<evidence type="ECO:0000313" key="3">
    <source>
        <dbReference type="EMBL" id="GAB20599.1"/>
    </source>
</evidence>
<reference evidence="3 4" key="1">
    <citation type="submission" date="2011-12" db="EMBL/GenBank/DDBJ databases">
        <title>Whole genome shotgun sequence of Gordonia effusa NBRC 100432.</title>
        <authorList>
            <person name="Yoshida I."/>
            <person name="Takarada H."/>
            <person name="Hosoyama A."/>
            <person name="Tsuchikane K."/>
            <person name="Katsumata H."/>
            <person name="Yamazaki S."/>
            <person name="Fujita N."/>
        </authorList>
    </citation>
    <scope>NUCLEOTIDE SEQUENCE [LARGE SCALE GENOMIC DNA]</scope>
    <source>
        <strain evidence="3 4">NBRC 100432</strain>
    </source>
</reference>
<feature type="compositionally biased region" description="Low complexity" evidence="1">
    <location>
        <begin position="415"/>
        <end position="427"/>
    </location>
</feature>
<feature type="region of interest" description="Disordered" evidence="1">
    <location>
        <begin position="155"/>
        <end position="178"/>
    </location>
</feature>
<comment type="caution">
    <text evidence="3">The sequence shown here is derived from an EMBL/GenBank/DDBJ whole genome shotgun (WGS) entry which is preliminary data.</text>
</comment>
<feature type="compositionally biased region" description="Polar residues" evidence="1">
    <location>
        <begin position="402"/>
        <end position="414"/>
    </location>
</feature>
<sequence>MGDRRKHRGGGYRWLSSAPSSWSGTDPDALGLTDPASGDMGDLLAGALHDWRGEGYLNYHRYQLFAAMHRERVLELETRALQDFRSGAVARKAFVDCASQIGMALGVSQGRAEGMLQEAVDLMTRLPRVAERMRDGVIDRDIAAKLIERTDLIIDESDGSDESDGGAPEAAVAQSGTPSALEEVDSAIAAELDRGAGAWSIHLARDMADRIVFRQHPDAVRARREAAKADRRVWTSNQGDDMGLIAATMTGERVRLSIESVRALAKSVCPNDPRTVSQRNSDAVFALLNQVAFECGCDGAQTCTATISKVDSADDIALVPVKTKVVVHVVADKATVDGRERNPGFVEGHGVISGDHVQDLIDEPTTIISPLGPDNALATFIEALDRDASYDLAPNSLPLNRPTLNGTVPECNSPTDTDTSLTDTDTSPAVDAAETHGAQRIIRTAQMRQSAGENSDGEYESAENSCAENQRAENECAENQDVENECAESFGGTTPSASTTRHRVTQQIVLPSTQPSNPYRPSTSLDMFVRIRDCYTLIPGNTHSAF</sequence>
<name>H0R698_9ACTN</name>
<dbReference type="eggNOG" id="COG1403">
    <property type="taxonomic scope" value="Bacteria"/>
</dbReference>
<organism evidence="3 4">
    <name type="scientific">Gordonia effusa NBRC 100432</name>
    <dbReference type="NCBI Taxonomy" id="1077974"/>
    <lineage>
        <taxon>Bacteria</taxon>
        <taxon>Bacillati</taxon>
        <taxon>Actinomycetota</taxon>
        <taxon>Actinomycetes</taxon>
        <taxon>Mycobacteriales</taxon>
        <taxon>Gordoniaceae</taxon>
        <taxon>Gordonia</taxon>
    </lineage>
</organism>
<feature type="compositionally biased region" description="Acidic residues" evidence="1">
    <location>
        <begin position="155"/>
        <end position="164"/>
    </location>
</feature>
<dbReference type="RefSeq" id="WP_007319934.1">
    <property type="nucleotide sequence ID" value="NZ_BAEH01000121.1"/>
</dbReference>
<dbReference type="Pfam" id="PF02720">
    <property type="entry name" value="DUF222"/>
    <property type="match status" value="1"/>
</dbReference>
<proteinExistence type="predicted"/>
<gene>
    <name evidence="3" type="ORF">GOEFS_121_00010</name>
</gene>
<accession>H0R698</accession>
<dbReference type="Proteomes" id="UP000035034">
    <property type="component" value="Unassembled WGS sequence"/>
</dbReference>
<dbReference type="EMBL" id="BAEH01000121">
    <property type="protein sequence ID" value="GAB20599.1"/>
    <property type="molecule type" value="Genomic_DNA"/>
</dbReference>
<dbReference type="STRING" id="1077974.GOEFS_121_00010"/>
<feature type="non-terminal residue" evidence="3">
    <location>
        <position position="546"/>
    </location>
</feature>
<keyword evidence="4" id="KW-1185">Reference proteome</keyword>
<feature type="domain" description="DUF222" evidence="2">
    <location>
        <begin position="89"/>
        <end position="360"/>
    </location>
</feature>
<dbReference type="AlphaFoldDB" id="H0R698"/>